<protein>
    <submittedName>
        <fullName evidence="2">Uncharacterized protein</fullName>
    </submittedName>
</protein>
<dbReference type="OrthoDB" id="996425at2"/>
<organism evidence="2 3">
    <name type="scientific">Devosia chinhatensis</name>
    <dbReference type="NCBI Taxonomy" id="429727"/>
    <lineage>
        <taxon>Bacteria</taxon>
        <taxon>Pseudomonadati</taxon>
        <taxon>Pseudomonadota</taxon>
        <taxon>Alphaproteobacteria</taxon>
        <taxon>Hyphomicrobiales</taxon>
        <taxon>Devosiaceae</taxon>
        <taxon>Devosia</taxon>
    </lineage>
</organism>
<evidence type="ECO:0000313" key="2">
    <source>
        <dbReference type="EMBL" id="KKB08733.1"/>
    </source>
</evidence>
<sequence length="158" mass="17511">MTMKRLTLLFCLLLCTPALAQFWGHYANARFGYEIDVPPDFEGNGESDNGDGQVFSNLAGEQGLQVWGGELSETLGEEAATAIDQLTRDRWVLSAQVSSPRWAQFSAQRDHRIVQQRMILLCDGASFAAFRLEHNIADLGRLDSVLSGLERSFQAQAC</sequence>
<gene>
    <name evidence="2" type="ORF">VE26_01230</name>
</gene>
<proteinExistence type="predicted"/>
<dbReference type="PATRIC" id="fig|429727.3.peg.266"/>
<evidence type="ECO:0000256" key="1">
    <source>
        <dbReference type="SAM" id="SignalP"/>
    </source>
</evidence>
<comment type="caution">
    <text evidence="2">The sequence shown here is derived from an EMBL/GenBank/DDBJ whole genome shotgun (WGS) entry which is preliminary data.</text>
</comment>
<reference evidence="2 3" key="1">
    <citation type="submission" date="2015-03" db="EMBL/GenBank/DDBJ databases">
        <authorList>
            <person name="Hassan Y."/>
            <person name="Lepp D."/>
            <person name="Li X.-Z."/>
            <person name="Zhou T."/>
        </authorList>
    </citation>
    <scope>NUCLEOTIDE SEQUENCE [LARGE SCALE GENOMIC DNA]</scope>
    <source>
        <strain evidence="2 3">IPL18</strain>
    </source>
</reference>
<dbReference type="EMBL" id="JZEY01000054">
    <property type="protein sequence ID" value="KKB08733.1"/>
    <property type="molecule type" value="Genomic_DNA"/>
</dbReference>
<keyword evidence="3" id="KW-1185">Reference proteome</keyword>
<name>A0A0F5FIW4_9HYPH</name>
<keyword evidence="1" id="KW-0732">Signal</keyword>
<feature type="signal peptide" evidence="1">
    <location>
        <begin position="1"/>
        <end position="20"/>
    </location>
</feature>
<accession>A0A0F5FIW4</accession>
<feature type="chain" id="PRO_5002486666" evidence="1">
    <location>
        <begin position="21"/>
        <end position="158"/>
    </location>
</feature>
<evidence type="ECO:0000313" key="3">
    <source>
        <dbReference type="Proteomes" id="UP000033649"/>
    </source>
</evidence>
<dbReference type="AlphaFoldDB" id="A0A0F5FIW4"/>
<dbReference type="Proteomes" id="UP000033649">
    <property type="component" value="Unassembled WGS sequence"/>
</dbReference>